<evidence type="ECO:0000256" key="2">
    <source>
        <dbReference type="ARBA" id="ARBA00022604"/>
    </source>
</evidence>
<comment type="function">
    <text evidence="7">Functions in brassinosteroid signaling. May function as transcriptional repressor.</text>
</comment>
<dbReference type="Pfam" id="PF05687">
    <property type="entry name" value="BES1_N"/>
    <property type="match status" value="1"/>
</dbReference>
<evidence type="ECO:0000256" key="7">
    <source>
        <dbReference type="RuleBase" id="RU369040"/>
    </source>
</evidence>
<organism evidence="10 11">
    <name type="scientific">Ensete ventricosum</name>
    <name type="common">Abyssinian banana</name>
    <name type="synonym">Musa ensete</name>
    <dbReference type="NCBI Taxonomy" id="4639"/>
    <lineage>
        <taxon>Eukaryota</taxon>
        <taxon>Viridiplantae</taxon>
        <taxon>Streptophyta</taxon>
        <taxon>Embryophyta</taxon>
        <taxon>Tracheophyta</taxon>
        <taxon>Spermatophyta</taxon>
        <taxon>Magnoliopsida</taxon>
        <taxon>Liliopsida</taxon>
        <taxon>Zingiberales</taxon>
        <taxon>Musaceae</taxon>
        <taxon>Ensete</taxon>
    </lineage>
</organism>
<dbReference type="GO" id="GO:0003677">
    <property type="term" value="F:DNA binding"/>
    <property type="evidence" value="ECO:0007669"/>
    <property type="project" value="UniProtKB-UniRule"/>
</dbReference>
<evidence type="ECO:0000256" key="3">
    <source>
        <dbReference type="ARBA" id="ARBA00022626"/>
    </source>
</evidence>
<feature type="region of interest" description="Disordered" evidence="8">
    <location>
        <begin position="29"/>
        <end position="85"/>
    </location>
</feature>
<reference evidence="10 11" key="1">
    <citation type="submission" date="2022-12" db="EMBL/GenBank/DDBJ databases">
        <title>Chromosome-scale assembly of the Ensete ventricosum genome.</title>
        <authorList>
            <person name="Dussert Y."/>
            <person name="Stocks J."/>
            <person name="Wendawek A."/>
            <person name="Woldeyes F."/>
            <person name="Nichols R.A."/>
            <person name="Borrell J.S."/>
        </authorList>
    </citation>
    <scope>NUCLEOTIDE SEQUENCE [LARGE SCALE GENOMIC DNA]</scope>
    <source>
        <strain evidence="11">cv. Maze</strain>
        <tissue evidence="10">Seeds</tissue>
    </source>
</reference>
<keyword evidence="2" id="KW-0341">Growth regulation</keyword>
<keyword evidence="11" id="KW-1185">Reference proteome</keyword>
<keyword evidence="6 7" id="KW-0804">Transcription</keyword>
<keyword evidence="3 7" id="KW-1070">Brassinosteroid signaling pathway</keyword>
<dbReference type="PANTHER" id="PTHR31506">
    <property type="entry name" value="BES1/BZR1 HOMOLOG PROTEIN 3-RELATED"/>
    <property type="match status" value="1"/>
</dbReference>
<dbReference type="GO" id="GO:0009742">
    <property type="term" value="P:brassinosteroid mediated signaling pathway"/>
    <property type="evidence" value="ECO:0007669"/>
    <property type="project" value="UniProtKB-UniRule"/>
</dbReference>
<dbReference type="InterPro" id="IPR008540">
    <property type="entry name" value="BES1_N"/>
</dbReference>
<dbReference type="PANTHER" id="PTHR31506:SF15">
    <property type="entry name" value="BES1_BZR1 HOMOLOG PROTEIN 2"/>
    <property type="match status" value="1"/>
</dbReference>
<keyword evidence="4 7" id="KW-0805">Transcription regulation</keyword>
<protein>
    <recommendedName>
        <fullName evidence="7">Protein BZR1 homolog</fullName>
    </recommendedName>
    <alternativeName>
        <fullName evidence="7">Protein BRASSINAZOLE-RESISTANT 1 homolog</fullName>
    </alternativeName>
</protein>
<sequence>MRLPSSLDRLAFDSVADAADLWVVKDDGTTYRKGFQPPPPEAAAGGLSTNISPLSSSLPSPVPSYHASPSSSSFPSPSRLDNSNNHGVRPSCLLPFLRNLSTLPPLRISNSAPITPPISFPTASRPPKIRKPDWDYSSFPHALFAASAPASPTRGCHHRQPSTVTECDESDASTVGSGRRINFQMTAPASPTYNLVNPGAISSFAGGEVLEKRRRGTEFDFESGRVKGWQGEMIHDVGMDEVELTLGLWNHGVQVKVLEPFLM</sequence>
<evidence type="ECO:0000256" key="4">
    <source>
        <dbReference type="ARBA" id="ARBA00023015"/>
    </source>
</evidence>
<name>A0AAV8QWM7_ENSVE</name>
<comment type="caution">
    <text evidence="10">The sequence shown here is derived from an EMBL/GenBank/DDBJ whole genome shotgun (WGS) entry which is preliminary data.</text>
</comment>
<dbReference type="GO" id="GO:0005634">
    <property type="term" value="C:nucleus"/>
    <property type="evidence" value="ECO:0007669"/>
    <property type="project" value="UniProtKB-SubCell"/>
</dbReference>
<feature type="compositionally biased region" description="Low complexity" evidence="8">
    <location>
        <begin position="52"/>
        <end position="78"/>
    </location>
</feature>
<evidence type="ECO:0000313" key="10">
    <source>
        <dbReference type="EMBL" id="KAJ8492187.1"/>
    </source>
</evidence>
<proteinExistence type="inferred from homology"/>
<evidence type="ECO:0000256" key="1">
    <source>
        <dbReference type="ARBA" id="ARBA00005909"/>
    </source>
</evidence>
<dbReference type="GO" id="GO:0006351">
    <property type="term" value="P:DNA-templated transcription"/>
    <property type="evidence" value="ECO:0007669"/>
    <property type="project" value="InterPro"/>
</dbReference>
<dbReference type="EMBL" id="JAQQAF010000004">
    <property type="protein sequence ID" value="KAJ8492187.1"/>
    <property type="molecule type" value="Genomic_DNA"/>
</dbReference>
<comment type="subcellular location">
    <subcellularLocation>
        <location evidence="7">Nucleus</location>
    </subcellularLocation>
</comment>
<dbReference type="AlphaFoldDB" id="A0AAV8QWM7"/>
<dbReference type="GO" id="GO:0003700">
    <property type="term" value="F:DNA-binding transcription factor activity"/>
    <property type="evidence" value="ECO:0007669"/>
    <property type="project" value="UniProtKB-UniRule"/>
</dbReference>
<evidence type="ECO:0000259" key="9">
    <source>
        <dbReference type="Pfam" id="PF05687"/>
    </source>
</evidence>
<gene>
    <name evidence="10" type="ORF">OPV22_013908</name>
</gene>
<dbReference type="Proteomes" id="UP001222027">
    <property type="component" value="Unassembled WGS sequence"/>
</dbReference>
<accession>A0AAV8QWM7</accession>
<comment type="similarity">
    <text evidence="1 7">Belongs to the BZR/LAT61 family.</text>
</comment>
<keyword evidence="5 7" id="KW-0238">DNA-binding</keyword>
<evidence type="ECO:0000313" key="11">
    <source>
        <dbReference type="Proteomes" id="UP001222027"/>
    </source>
</evidence>
<evidence type="ECO:0000256" key="8">
    <source>
        <dbReference type="SAM" id="MobiDB-lite"/>
    </source>
</evidence>
<evidence type="ECO:0000256" key="5">
    <source>
        <dbReference type="ARBA" id="ARBA00023125"/>
    </source>
</evidence>
<evidence type="ECO:0000256" key="6">
    <source>
        <dbReference type="ARBA" id="ARBA00023163"/>
    </source>
</evidence>
<feature type="region of interest" description="Disordered" evidence="8">
    <location>
        <begin position="150"/>
        <end position="175"/>
    </location>
</feature>
<feature type="domain" description="BES1/BZR1 plant transcription factor N-terminal" evidence="9">
    <location>
        <begin position="22"/>
        <end position="101"/>
    </location>
</feature>
<dbReference type="InterPro" id="IPR033264">
    <property type="entry name" value="BZR"/>
</dbReference>